<evidence type="ECO:0000313" key="1">
    <source>
        <dbReference type="EMBL" id="KAJ8687271.1"/>
    </source>
</evidence>
<comment type="caution">
    <text evidence="1">The sequence shown here is derived from an EMBL/GenBank/DDBJ whole genome shotgun (WGS) entry which is preliminary data.</text>
</comment>
<accession>A0ACC2PWF8</accession>
<keyword evidence="2" id="KW-1185">Reference proteome</keyword>
<name>A0ACC2PWF8_9HYME</name>
<dbReference type="Proteomes" id="UP001239111">
    <property type="component" value="Chromosome 1"/>
</dbReference>
<gene>
    <name evidence="1" type="ORF">QAD02_023065</name>
</gene>
<proteinExistence type="predicted"/>
<evidence type="ECO:0000313" key="2">
    <source>
        <dbReference type="Proteomes" id="UP001239111"/>
    </source>
</evidence>
<reference evidence="1" key="1">
    <citation type="submission" date="2023-04" db="EMBL/GenBank/DDBJ databases">
        <title>A chromosome-level genome assembly of the parasitoid wasp Eretmocerus hayati.</title>
        <authorList>
            <person name="Zhong Y."/>
            <person name="Liu S."/>
            <person name="Liu Y."/>
        </authorList>
    </citation>
    <scope>NUCLEOTIDE SEQUENCE</scope>
    <source>
        <strain evidence="1">ZJU_SS_LIU_2023</strain>
    </source>
</reference>
<organism evidence="1 2">
    <name type="scientific">Eretmocerus hayati</name>
    <dbReference type="NCBI Taxonomy" id="131215"/>
    <lineage>
        <taxon>Eukaryota</taxon>
        <taxon>Metazoa</taxon>
        <taxon>Ecdysozoa</taxon>
        <taxon>Arthropoda</taxon>
        <taxon>Hexapoda</taxon>
        <taxon>Insecta</taxon>
        <taxon>Pterygota</taxon>
        <taxon>Neoptera</taxon>
        <taxon>Endopterygota</taxon>
        <taxon>Hymenoptera</taxon>
        <taxon>Apocrita</taxon>
        <taxon>Proctotrupomorpha</taxon>
        <taxon>Chalcidoidea</taxon>
        <taxon>Aphelinidae</taxon>
        <taxon>Aphelininae</taxon>
        <taxon>Eretmocerus</taxon>
    </lineage>
</organism>
<dbReference type="EMBL" id="CM056741">
    <property type="protein sequence ID" value="KAJ8687271.1"/>
    <property type="molecule type" value="Genomic_DNA"/>
</dbReference>
<protein>
    <submittedName>
        <fullName evidence="1">Uncharacterized protein</fullName>
    </submittedName>
</protein>
<sequence>MARLKRALHVRTIMLIAVSVILVVQQVECLSLQDVSSIRKNVSGFLVTRNGEFFLQPVSPNDRSAKIQSDEHHEIDTEQRVNEEESWREADDESGLQSQEVVYTVSEDQNDEEENDIDDGVSWQKRPKSWWQRMYTARMRSRSFSVFSMFETAFNAVSKIVGYIMDDGEVEDVDVQSNGIDYKDHQLLRITPKTKKQVRILQELKNSEPDDVKFWTLPAKDKITDLLVSPGILSDVKEYLRQKKINYLILISDLQRVIKSQNPRMPKERRQDLYSNQGHTMTWKRYHRYDDIMGYLDYLAEKFPTLVEVQEIGSSFEGRALKILKVSTGANKNGEPKPSIWIDAGMHAREWISTAVATYIINQLVEKNANYTRLLDLTDWIIMPVANPDGYEFTHTNDRLWRKTRSTHESDSDDGDETRQATGILSMISHYTKWFFGSCEGVDPNRNFNIHWGEDKVGGASTDPCHDTYAGPSPFSEPETRAIANYIMRHKDTIKTYLTLHSYSQMLLVPWGFTRERPADFSHLMDIATKAKQAIAKVSGTEYRVGPAAELLYPTTGSSDDWAKAKAGIKHAYTMELRDRGAYGFLLPASQIVPTARETWAGVRVIARMAALAPANAR</sequence>